<feature type="non-terminal residue" evidence="3">
    <location>
        <position position="358"/>
    </location>
</feature>
<feature type="transmembrane region" description="Helical" evidence="2">
    <location>
        <begin position="188"/>
        <end position="207"/>
    </location>
</feature>
<keyword evidence="2" id="KW-1133">Transmembrane helix</keyword>
<organism evidence="3">
    <name type="scientific">Ixodes scapularis</name>
    <name type="common">Black-legged tick</name>
    <name type="synonym">Deer tick</name>
    <dbReference type="NCBI Taxonomy" id="6945"/>
    <lineage>
        <taxon>Eukaryota</taxon>
        <taxon>Metazoa</taxon>
        <taxon>Ecdysozoa</taxon>
        <taxon>Arthropoda</taxon>
        <taxon>Chelicerata</taxon>
        <taxon>Arachnida</taxon>
        <taxon>Acari</taxon>
        <taxon>Parasitiformes</taxon>
        <taxon>Ixodida</taxon>
        <taxon>Ixodoidea</taxon>
        <taxon>Ixodidae</taxon>
        <taxon>Ixodinae</taxon>
        <taxon>Ixodes</taxon>
    </lineage>
</organism>
<dbReference type="OrthoDB" id="5964337at2759"/>
<reference evidence="3" key="1">
    <citation type="submission" date="2019-04" db="EMBL/GenBank/DDBJ databases">
        <title>An insight into the mialome of Ixodes scapularis.</title>
        <authorList>
            <person name="Ribeiro J.M."/>
            <person name="Mather T.N."/>
            <person name="Karim S."/>
        </authorList>
    </citation>
    <scope>NUCLEOTIDE SEQUENCE</scope>
</reference>
<name>A0A4D5RIM8_IXOSC</name>
<feature type="transmembrane region" description="Helical" evidence="2">
    <location>
        <begin position="117"/>
        <end position="137"/>
    </location>
</feature>
<dbReference type="PANTHER" id="PTHR47399:SF1">
    <property type="entry name" value="TRANSMEMBRANE PROTEIN 121B"/>
    <property type="match status" value="1"/>
</dbReference>
<dbReference type="VEuPathDB" id="VectorBase:ISCW018319"/>
<feature type="transmembrane region" description="Helical" evidence="2">
    <location>
        <begin position="222"/>
        <end position="241"/>
    </location>
</feature>
<keyword evidence="2" id="KW-0472">Membrane</keyword>
<feature type="transmembrane region" description="Helical" evidence="2">
    <location>
        <begin position="21"/>
        <end position="46"/>
    </location>
</feature>
<comment type="similarity">
    <text evidence="1">Belongs to the TMEM121 family.</text>
</comment>
<protein>
    <submittedName>
        <fullName evidence="3">Putative conserved plasma membrane protein</fullName>
    </submittedName>
</protein>
<dbReference type="EMBL" id="GHJT01002967">
    <property type="protein sequence ID" value="MOY36938.1"/>
    <property type="molecule type" value="Transcribed_RNA"/>
</dbReference>
<sequence>MPMSAYGNGESGGVRTVLRAMAARCCSASSLATALDVLVLLVVLVFQGSTLDFYLIRSNEGSVAWYFWFLADFLVLIAIMCAVFFARRHYRRMAQREEDAPQEDCPHPVWGRFPLCYVSWLLYSLLLVAKVVLLFRLDVAQLLEENARYGVQFLKAVVAAAAVVFLLLVEGHHDAASQSEQRTYLRSLSTGTTFELLDSVTFLGLLFPNETHLTLTYPLENAVLALACVNFVLPGLALFKLSQCEYGLRPRPLGLKLLYKLLHLSLVNVPYLAIRVYLWGFFGHDVSLFIVKNLLGIYAGIRALVPDLRLYCFLLSERGARKRVGDAEARDPIELKVMCDDRLRNDDDEPTPSHGKAS</sequence>
<dbReference type="InterPro" id="IPR026624">
    <property type="entry name" value="CECR6"/>
</dbReference>
<dbReference type="VEuPathDB" id="VectorBase:ISCP_014428"/>
<feature type="transmembrane region" description="Helical" evidence="2">
    <location>
        <begin position="294"/>
        <end position="314"/>
    </location>
</feature>
<evidence type="ECO:0000313" key="3">
    <source>
        <dbReference type="EMBL" id="MOY36938.1"/>
    </source>
</evidence>
<keyword evidence="2" id="KW-0812">Transmembrane</keyword>
<dbReference type="AlphaFoldDB" id="A0A4D5RIM8"/>
<evidence type="ECO:0000256" key="2">
    <source>
        <dbReference type="SAM" id="Phobius"/>
    </source>
</evidence>
<dbReference type="PANTHER" id="PTHR47399">
    <property type="entry name" value="TRANSMEMBRANE PROTEIN 121B"/>
    <property type="match status" value="1"/>
</dbReference>
<feature type="transmembrane region" description="Helical" evidence="2">
    <location>
        <begin position="149"/>
        <end position="168"/>
    </location>
</feature>
<dbReference type="VEuPathDB" id="VectorBase:ISCI018319"/>
<dbReference type="InterPro" id="IPR032776">
    <property type="entry name" value="CECR6/TMEM121"/>
</dbReference>
<feature type="transmembrane region" description="Helical" evidence="2">
    <location>
        <begin position="261"/>
        <end position="282"/>
    </location>
</feature>
<dbReference type="Pfam" id="PF14997">
    <property type="entry name" value="CECR6_TMEM121"/>
    <property type="match status" value="1"/>
</dbReference>
<proteinExistence type="inferred from homology"/>
<feature type="transmembrane region" description="Helical" evidence="2">
    <location>
        <begin position="66"/>
        <end position="86"/>
    </location>
</feature>
<evidence type="ECO:0000256" key="1">
    <source>
        <dbReference type="ARBA" id="ARBA00007711"/>
    </source>
</evidence>
<accession>A0A4D5RIM8</accession>